<feature type="region of interest" description="Disordered" evidence="1">
    <location>
        <begin position="361"/>
        <end position="389"/>
    </location>
</feature>
<reference evidence="3 4" key="1">
    <citation type="submission" date="2016-10" db="EMBL/GenBank/DDBJ databases">
        <authorList>
            <person name="Cai Z."/>
        </authorList>
    </citation>
    <scope>NUCLEOTIDE SEQUENCE [LARGE SCALE GENOMIC DNA]</scope>
</reference>
<dbReference type="AlphaFoldDB" id="A0A383WN19"/>
<feature type="transmembrane region" description="Helical" evidence="2">
    <location>
        <begin position="80"/>
        <end position="102"/>
    </location>
</feature>
<keyword evidence="2" id="KW-0812">Transmembrane</keyword>
<feature type="transmembrane region" description="Helical" evidence="2">
    <location>
        <begin position="225"/>
        <end position="246"/>
    </location>
</feature>
<keyword evidence="2" id="KW-1133">Transmembrane helix</keyword>
<feature type="compositionally biased region" description="Low complexity" evidence="1">
    <location>
        <begin position="291"/>
        <end position="309"/>
    </location>
</feature>
<sequence>MEEPRRQAGEEPLVVVWQPDGSLAIGSDPERVPVRKERSAPPARIVPTPEEAAAAQRALEERRAEALLYQQTTLRRRRNIFLALTACDFFFFFFGVLIYQAAAAHSLMSGIRMSTEQNDGFFATDERSSSDTIVVTSQGGSSSSNSSNSSNSSGIRQLVPLAWWINPSSLRLEDLVFSLVADIVAAAGAVQNRTAALSLYCVVQVLSTTALSTVAGLSLSLFTAFRLVLLLLAFYLRSAIFTWIALQQAAELPLEPSTAARLQQMLSQPPQNSFLRMLFRPPRADSSSGVRPEQQATAAAAGRSGSATEQQALVQHPVLPANVAVATALDAHAAAHVPLPSAGVAGPASIARGSLEGQGSADIELAAGASMHGSQQQHRQQQQGREHSE</sequence>
<feature type="compositionally biased region" description="Low complexity" evidence="1">
    <location>
        <begin position="373"/>
        <end position="383"/>
    </location>
</feature>
<gene>
    <name evidence="3" type="ORF">BQ4739_LOCUS19146</name>
</gene>
<organism evidence="3 4">
    <name type="scientific">Tetradesmus obliquus</name>
    <name type="common">Green alga</name>
    <name type="synonym">Acutodesmus obliquus</name>
    <dbReference type="NCBI Taxonomy" id="3088"/>
    <lineage>
        <taxon>Eukaryota</taxon>
        <taxon>Viridiplantae</taxon>
        <taxon>Chlorophyta</taxon>
        <taxon>core chlorophytes</taxon>
        <taxon>Chlorophyceae</taxon>
        <taxon>CS clade</taxon>
        <taxon>Sphaeropleales</taxon>
        <taxon>Scenedesmaceae</taxon>
        <taxon>Tetradesmus</taxon>
    </lineage>
</organism>
<evidence type="ECO:0008006" key="5">
    <source>
        <dbReference type="Google" id="ProtNLM"/>
    </source>
</evidence>
<protein>
    <recommendedName>
        <fullName evidence="5">Transmembrane protein</fullName>
    </recommendedName>
</protein>
<proteinExistence type="predicted"/>
<name>A0A383WN19_TETOB</name>
<keyword evidence="4" id="KW-1185">Reference proteome</keyword>
<feature type="region of interest" description="Disordered" evidence="1">
    <location>
        <begin position="283"/>
        <end position="309"/>
    </location>
</feature>
<feature type="compositionally biased region" description="Low complexity" evidence="1">
    <location>
        <begin position="139"/>
        <end position="153"/>
    </location>
</feature>
<evidence type="ECO:0000313" key="4">
    <source>
        <dbReference type="Proteomes" id="UP000256970"/>
    </source>
</evidence>
<evidence type="ECO:0000256" key="2">
    <source>
        <dbReference type="SAM" id="Phobius"/>
    </source>
</evidence>
<dbReference type="EMBL" id="FNXT01001343">
    <property type="protein sequence ID" value="SZX78840.1"/>
    <property type="molecule type" value="Genomic_DNA"/>
</dbReference>
<dbReference type="Proteomes" id="UP000256970">
    <property type="component" value="Unassembled WGS sequence"/>
</dbReference>
<feature type="region of interest" description="Disordered" evidence="1">
    <location>
        <begin position="134"/>
        <end position="153"/>
    </location>
</feature>
<accession>A0A383WN19</accession>
<keyword evidence="2" id="KW-0472">Membrane</keyword>
<evidence type="ECO:0000313" key="3">
    <source>
        <dbReference type="EMBL" id="SZX78840.1"/>
    </source>
</evidence>
<evidence type="ECO:0000256" key="1">
    <source>
        <dbReference type="SAM" id="MobiDB-lite"/>
    </source>
</evidence>